<evidence type="ECO:0000256" key="1">
    <source>
        <dbReference type="SAM" id="MobiDB-lite"/>
    </source>
</evidence>
<evidence type="ECO:0000313" key="3">
    <source>
        <dbReference type="Proteomes" id="UP000546213"/>
    </source>
</evidence>
<sequence length="78" mass="8191">SAPTPVAPTPVAPTSLVTSVAAAATQTAEVPSTEAPVAEEEGTEDGALPKTFTLDTFIEWLRSKNGASKKVRRHARQF</sequence>
<organism evidence="2 3">
    <name type="scientific">Fusarium pseudocircinatum</name>
    <dbReference type="NCBI Taxonomy" id="56676"/>
    <lineage>
        <taxon>Eukaryota</taxon>
        <taxon>Fungi</taxon>
        <taxon>Dikarya</taxon>
        <taxon>Ascomycota</taxon>
        <taxon>Pezizomycotina</taxon>
        <taxon>Sordariomycetes</taxon>
        <taxon>Hypocreomycetidae</taxon>
        <taxon>Hypocreales</taxon>
        <taxon>Nectriaceae</taxon>
        <taxon>Fusarium</taxon>
        <taxon>Fusarium fujikuroi species complex</taxon>
    </lineage>
</organism>
<keyword evidence="3" id="KW-1185">Reference proteome</keyword>
<name>A0A8H5LDY5_9HYPO</name>
<evidence type="ECO:0000313" key="2">
    <source>
        <dbReference type="EMBL" id="KAF5588575.1"/>
    </source>
</evidence>
<accession>A0A8H5LDY5</accession>
<protein>
    <submittedName>
        <fullName evidence="2">Uncharacterized protein</fullName>
    </submittedName>
</protein>
<feature type="non-terminal residue" evidence="2">
    <location>
        <position position="1"/>
    </location>
</feature>
<proteinExistence type="predicted"/>
<comment type="caution">
    <text evidence="2">The sequence shown here is derived from an EMBL/GenBank/DDBJ whole genome shotgun (WGS) entry which is preliminary data.</text>
</comment>
<feature type="region of interest" description="Disordered" evidence="1">
    <location>
        <begin position="27"/>
        <end position="48"/>
    </location>
</feature>
<gene>
    <name evidence="2" type="ORF">FPCIR_7104</name>
</gene>
<reference evidence="2 3" key="1">
    <citation type="submission" date="2020-05" db="EMBL/GenBank/DDBJ databases">
        <title>Identification and distribution of gene clusters putatively required for synthesis of sphingolipid metabolism inhibitors in phylogenetically diverse species of the filamentous fungus Fusarium.</title>
        <authorList>
            <person name="Kim H.-S."/>
            <person name="Busman M."/>
            <person name="Brown D.W."/>
            <person name="Divon H."/>
            <person name="Uhlig S."/>
            <person name="Proctor R.H."/>
        </authorList>
    </citation>
    <scope>NUCLEOTIDE SEQUENCE [LARGE SCALE GENOMIC DNA]</scope>
    <source>
        <strain evidence="2 3">NRRL 36939</strain>
    </source>
</reference>
<dbReference type="Proteomes" id="UP000546213">
    <property type="component" value="Unassembled WGS sequence"/>
</dbReference>
<dbReference type="EMBL" id="JAAOAS010000166">
    <property type="protein sequence ID" value="KAF5588575.1"/>
    <property type="molecule type" value="Genomic_DNA"/>
</dbReference>
<dbReference type="AlphaFoldDB" id="A0A8H5LDY5"/>
<feature type="non-terminal residue" evidence="2">
    <location>
        <position position="78"/>
    </location>
</feature>